<sequence length="72" mass="7409">MASLGTVNVVGYPTNPADTPPNVAAQSVASFGRQGNTTVDPASQVGRYLVLGSPKETMTPNGGRYTKFPTAP</sequence>
<protein>
    <submittedName>
        <fullName evidence="2">Uncharacterized protein</fullName>
    </submittedName>
</protein>
<accession>A0A6J5KVL3</accession>
<gene>
    <name evidence="2" type="ORF">UFOVP49_88</name>
</gene>
<evidence type="ECO:0000313" key="2">
    <source>
        <dbReference type="EMBL" id="CAB4124250.1"/>
    </source>
</evidence>
<organism evidence="2">
    <name type="scientific">uncultured Caudovirales phage</name>
    <dbReference type="NCBI Taxonomy" id="2100421"/>
    <lineage>
        <taxon>Viruses</taxon>
        <taxon>Duplodnaviria</taxon>
        <taxon>Heunggongvirae</taxon>
        <taxon>Uroviricota</taxon>
        <taxon>Caudoviricetes</taxon>
        <taxon>Peduoviridae</taxon>
        <taxon>Maltschvirus</taxon>
        <taxon>Maltschvirus maltsch</taxon>
    </lineage>
</organism>
<evidence type="ECO:0000256" key="1">
    <source>
        <dbReference type="SAM" id="MobiDB-lite"/>
    </source>
</evidence>
<reference evidence="2" key="1">
    <citation type="submission" date="2020-04" db="EMBL/GenBank/DDBJ databases">
        <authorList>
            <person name="Chiriac C."/>
            <person name="Salcher M."/>
            <person name="Ghai R."/>
            <person name="Kavagutti S V."/>
        </authorList>
    </citation>
    <scope>NUCLEOTIDE SEQUENCE</scope>
</reference>
<feature type="region of interest" description="Disordered" evidence="1">
    <location>
        <begin position="53"/>
        <end position="72"/>
    </location>
</feature>
<proteinExistence type="predicted"/>
<dbReference type="EMBL" id="LR796178">
    <property type="protein sequence ID" value="CAB4124250.1"/>
    <property type="molecule type" value="Genomic_DNA"/>
</dbReference>
<name>A0A6J5KVL3_9CAUD</name>